<protein>
    <submittedName>
        <fullName evidence="1">Uncharacterized protein</fullName>
    </submittedName>
</protein>
<name>A0A9R1UY56_LACSA</name>
<dbReference type="AlphaFoldDB" id="A0A9R1UY56"/>
<proteinExistence type="predicted"/>
<comment type="caution">
    <text evidence="1">The sequence shown here is derived from an EMBL/GenBank/DDBJ whole genome shotgun (WGS) entry which is preliminary data.</text>
</comment>
<keyword evidence="2" id="KW-1185">Reference proteome</keyword>
<gene>
    <name evidence="1" type="ORF">LSAT_V11C700368870</name>
</gene>
<reference evidence="1 2" key="1">
    <citation type="journal article" date="2017" name="Nat. Commun.">
        <title>Genome assembly with in vitro proximity ligation data and whole-genome triplication in lettuce.</title>
        <authorList>
            <person name="Reyes-Chin-Wo S."/>
            <person name="Wang Z."/>
            <person name="Yang X."/>
            <person name="Kozik A."/>
            <person name="Arikit S."/>
            <person name="Song C."/>
            <person name="Xia L."/>
            <person name="Froenicke L."/>
            <person name="Lavelle D.O."/>
            <person name="Truco M.J."/>
            <person name="Xia R."/>
            <person name="Zhu S."/>
            <person name="Xu C."/>
            <person name="Xu H."/>
            <person name="Xu X."/>
            <person name="Cox K."/>
            <person name="Korf I."/>
            <person name="Meyers B.C."/>
            <person name="Michelmore R.W."/>
        </authorList>
    </citation>
    <scope>NUCLEOTIDE SEQUENCE [LARGE SCALE GENOMIC DNA]</scope>
    <source>
        <strain evidence="2">cv. Salinas</strain>
        <tissue evidence="1">Seedlings</tissue>
    </source>
</reference>
<evidence type="ECO:0000313" key="1">
    <source>
        <dbReference type="EMBL" id="KAJ0194928.1"/>
    </source>
</evidence>
<organism evidence="1 2">
    <name type="scientific">Lactuca sativa</name>
    <name type="common">Garden lettuce</name>
    <dbReference type="NCBI Taxonomy" id="4236"/>
    <lineage>
        <taxon>Eukaryota</taxon>
        <taxon>Viridiplantae</taxon>
        <taxon>Streptophyta</taxon>
        <taxon>Embryophyta</taxon>
        <taxon>Tracheophyta</taxon>
        <taxon>Spermatophyta</taxon>
        <taxon>Magnoliopsida</taxon>
        <taxon>eudicotyledons</taxon>
        <taxon>Gunneridae</taxon>
        <taxon>Pentapetalae</taxon>
        <taxon>asterids</taxon>
        <taxon>campanulids</taxon>
        <taxon>Asterales</taxon>
        <taxon>Asteraceae</taxon>
        <taxon>Cichorioideae</taxon>
        <taxon>Cichorieae</taxon>
        <taxon>Lactucinae</taxon>
        <taxon>Lactuca</taxon>
    </lineage>
</organism>
<sequence length="96" mass="10599">MVVNFWAIQETNIENVDFISVCSFGGNLPFSHAFSSSHGASGGIILIWDLNHFVHNRVIISDLYVAVEGVRSVSGLDVLCHTPKTKVEIFPGWTPR</sequence>
<accession>A0A9R1UY56</accession>
<evidence type="ECO:0000313" key="2">
    <source>
        <dbReference type="Proteomes" id="UP000235145"/>
    </source>
</evidence>
<dbReference type="EMBL" id="NBSK02000007">
    <property type="protein sequence ID" value="KAJ0194928.1"/>
    <property type="molecule type" value="Genomic_DNA"/>
</dbReference>
<dbReference type="Proteomes" id="UP000235145">
    <property type="component" value="Unassembled WGS sequence"/>
</dbReference>